<evidence type="ECO:0008006" key="4">
    <source>
        <dbReference type="Google" id="ProtNLM"/>
    </source>
</evidence>
<evidence type="ECO:0000313" key="3">
    <source>
        <dbReference type="Proteomes" id="UP001500194"/>
    </source>
</evidence>
<dbReference type="RefSeq" id="WP_227260718.1">
    <property type="nucleotide sequence ID" value="NZ_BAAADU010000002.1"/>
</dbReference>
<organism evidence="2 3">
    <name type="scientific">Salarchaeum japonicum</name>
    <dbReference type="NCBI Taxonomy" id="555573"/>
    <lineage>
        <taxon>Archaea</taxon>
        <taxon>Methanobacteriati</taxon>
        <taxon>Methanobacteriota</taxon>
        <taxon>Stenosarchaea group</taxon>
        <taxon>Halobacteria</taxon>
        <taxon>Halobacteriales</taxon>
        <taxon>Halobacteriaceae</taxon>
    </lineage>
</organism>
<dbReference type="EMBL" id="BAAADU010000002">
    <property type="protein sequence ID" value="GAA0653448.1"/>
    <property type="molecule type" value="Genomic_DNA"/>
</dbReference>
<keyword evidence="1" id="KW-0812">Transmembrane</keyword>
<keyword evidence="3" id="KW-1185">Reference proteome</keyword>
<sequence length="187" mass="19656">MLALFGLDFGWFQHAVEAATGWGGIFLIVVYSFLIAFVLPLPSEVVLVPVCTGAAVCTGTLQLGFPQPVELAIVIVASGVGKSLGSVIALEVGHGASHSGPVVNTLKRMGYDPMEWSKQRVVALVRKWGYAGLAVGLTVPGFPDTLSIYAFSVIEKDELKFALATFAGSVGRLVVTVIFLKGFTAAV</sequence>
<name>A0AAV3T1K2_9EURY</name>
<evidence type="ECO:0000313" key="2">
    <source>
        <dbReference type="EMBL" id="GAA0653448.1"/>
    </source>
</evidence>
<reference evidence="2 3" key="1">
    <citation type="journal article" date="2019" name="Int. J. Syst. Evol. Microbiol.">
        <title>The Global Catalogue of Microorganisms (GCM) 10K type strain sequencing project: providing services to taxonomists for standard genome sequencing and annotation.</title>
        <authorList>
            <consortium name="The Broad Institute Genomics Platform"/>
            <consortium name="The Broad Institute Genome Sequencing Center for Infectious Disease"/>
            <person name="Wu L."/>
            <person name="Ma J."/>
        </authorList>
    </citation>
    <scope>NUCLEOTIDE SEQUENCE [LARGE SCALE GENOMIC DNA]</scope>
    <source>
        <strain evidence="2 3">JCM 16327</strain>
    </source>
</reference>
<keyword evidence="1" id="KW-0472">Membrane</keyword>
<gene>
    <name evidence="2" type="ORF">GCM10009019_16000</name>
</gene>
<comment type="caution">
    <text evidence="2">The sequence shown here is derived from an EMBL/GenBank/DDBJ whole genome shotgun (WGS) entry which is preliminary data.</text>
</comment>
<keyword evidence="1" id="KW-1133">Transmembrane helix</keyword>
<proteinExistence type="predicted"/>
<dbReference type="GeneID" id="68573724"/>
<accession>A0AAV3T1K2</accession>
<protein>
    <recommendedName>
        <fullName evidence="4">VTT domain-containing protein</fullName>
    </recommendedName>
</protein>
<dbReference type="AlphaFoldDB" id="A0AAV3T1K2"/>
<dbReference type="Proteomes" id="UP001500194">
    <property type="component" value="Unassembled WGS sequence"/>
</dbReference>
<feature type="transmembrane region" description="Helical" evidence="1">
    <location>
        <begin position="20"/>
        <end position="39"/>
    </location>
</feature>
<evidence type="ECO:0000256" key="1">
    <source>
        <dbReference type="SAM" id="Phobius"/>
    </source>
</evidence>
<feature type="transmembrane region" description="Helical" evidence="1">
    <location>
        <begin position="128"/>
        <end position="149"/>
    </location>
</feature>
<feature type="transmembrane region" description="Helical" evidence="1">
    <location>
        <begin position="161"/>
        <end position="180"/>
    </location>
</feature>